<dbReference type="InParanoid" id="K1QII3"/>
<reference evidence="1" key="1">
    <citation type="journal article" date="2012" name="Nature">
        <title>The oyster genome reveals stress adaptation and complexity of shell formation.</title>
        <authorList>
            <person name="Zhang G."/>
            <person name="Fang X."/>
            <person name="Guo X."/>
            <person name="Li L."/>
            <person name="Luo R."/>
            <person name="Xu F."/>
            <person name="Yang P."/>
            <person name="Zhang L."/>
            <person name="Wang X."/>
            <person name="Qi H."/>
            <person name="Xiong Z."/>
            <person name="Que H."/>
            <person name="Xie Y."/>
            <person name="Holland P.W."/>
            <person name="Paps J."/>
            <person name="Zhu Y."/>
            <person name="Wu F."/>
            <person name="Chen Y."/>
            <person name="Wang J."/>
            <person name="Peng C."/>
            <person name="Meng J."/>
            <person name="Yang L."/>
            <person name="Liu J."/>
            <person name="Wen B."/>
            <person name="Zhang N."/>
            <person name="Huang Z."/>
            <person name="Zhu Q."/>
            <person name="Feng Y."/>
            <person name="Mount A."/>
            <person name="Hedgecock D."/>
            <person name="Xu Z."/>
            <person name="Liu Y."/>
            <person name="Domazet-Loso T."/>
            <person name="Du Y."/>
            <person name="Sun X."/>
            <person name="Zhang S."/>
            <person name="Liu B."/>
            <person name="Cheng P."/>
            <person name="Jiang X."/>
            <person name="Li J."/>
            <person name="Fan D."/>
            <person name="Wang W."/>
            <person name="Fu W."/>
            <person name="Wang T."/>
            <person name="Wang B."/>
            <person name="Zhang J."/>
            <person name="Peng Z."/>
            <person name="Li Y."/>
            <person name="Li N."/>
            <person name="Wang J."/>
            <person name="Chen M."/>
            <person name="He Y."/>
            <person name="Tan F."/>
            <person name="Song X."/>
            <person name="Zheng Q."/>
            <person name="Huang R."/>
            <person name="Yang H."/>
            <person name="Du X."/>
            <person name="Chen L."/>
            <person name="Yang M."/>
            <person name="Gaffney P.M."/>
            <person name="Wang S."/>
            <person name="Luo L."/>
            <person name="She Z."/>
            <person name="Ming Y."/>
            <person name="Huang W."/>
            <person name="Zhang S."/>
            <person name="Huang B."/>
            <person name="Zhang Y."/>
            <person name="Qu T."/>
            <person name="Ni P."/>
            <person name="Miao G."/>
            <person name="Wang J."/>
            <person name="Wang Q."/>
            <person name="Steinberg C.E."/>
            <person name="Wang H."/>
            <person name="Li N."/>
            <person name="Qian L."/>
            <person name="Zhang G."/>
            <person name="Li Y."/>
            <person name="Yang H."/>
            <person name="Liu X."/>
            <person name="Wang J."/>
            <person name="Yin Y."/>
            <person name="Wang J."/>
        </authorList>
    </citation>
    <scope>NUCLEOTIDE SEQUENCE [LARGE SCALE GENOMIC DNA]</scope>
    <source>
        <strain evidence="1">05x7-T-G4-1.051#20</strain>
    </source>
</reference>
<dbReference type="AlphaFoldDB" id="K1QII3"/>
<proteinExistence type="predicted"/>
<dbReference type="HOGENOM" id="CLU_2851831_0_0_1"/>
<gene>
    <name evidence="1" type="ORF">CGI_10005942</name>
</gene>
<protein>
    <submittedName>
        <fullName evidence="1">Uncharacterized protein</fullName>
    </submittedName>
</protein>
<evidence type="ECO:0000313" key="1">
    <source>
        <dbReference type="EMBL" id="EKC28705.1"/>
    </source>
</evidence>
<name>K1QII3_MAGGI</name>
<sequence>MLASASEDLIIDVAEVDSGRGCPLCSSQGSEVFTLGGVSRILLGVRNHLARKAETYMEASSGSVD</sequence>
<dbReference type="EMBL" id="JH815693">
    <property type="protein sequence ID" value="EKC28705.1"/>
    <property type="molecule type" value="Genomic_DNA"/>
</dbReference>
<organism evidence="1">
    <name type="scientific">Magallana gigas</name>
    <name type="common">Pacific oyster</name>
    <name type="synonym">Crassostrea gigas</name>
    <dbReference type="NCBI Taxonomy" id="29159"/>
    <lineage>
        <taxon>Eukaryota</taxon>
        <taxon>Metazoa</taxon>
        <taxon>Spiralia</taxon>
        <taxon>Lophotrochozoa</taxon>
        <taxon>Mollusca</taxon>
        <taxon>Bivalvia</taxon>
        <taxon>Autobranchia</taxon>
        <taxon>Pteriomorphia</taxon>
        <taxon>Ostreida</taxon>
        <taxon>Ostreoidea</taxon>
        <taxon>Ostreidae</taxon>
        <taxon>Magallana</taxon>
    </lineage>
</organism>
<accession>K1QII3</accession>